<evidence type="ECO:0000256" key="7">
    <source>
        <dbReference type="ARBA" id="ARBA00044633"/>
    </source>
</evidence>
<feature type="binding site" evidence="8">
    <location>
        <position position="24"/>
    </location>
    <ligand>
        <name>3-phosphoshikimate</name>
        <dbReference type="ChEBI" id="CHEBI:145989"/>
    </ligand>
</feature>
<feature type="binding site" evidence="8">
    <location>
        <position position="349"/>
    </location>
    <ligand>
        <name>phosphoenolpyruvate</name>
        <dbReference type="ChEBI" id="CHEBI:58702"/>
    </ligand>
</feature>
<evidence type="ECO:0000256" key="1">
    <source>
        <dbReference type="ARBA" id="ARBA00004811"/>
    </source>
</evidence>
<dbReference type="NCBIfam" id="TIGR01356">
    <property type="entry name" value="aroA"/>
    <property type="match status" value="1"/>
</dbReference>
<evidence type="ECO:0000259" key="9">
    <source>
        <dbReference type="Pfam" id="PF00275"/>
    </source>
</evidence>
<reference evidence="10" key="1">
    <citation type="submission" date="2023-05" db="EMBL/GenBank/DDBJ databases">
        <title>Metabolic capabilities are highly conserved among human nasal-associated Corynebacterium species in pangenomic analyses.</title>
        <authorList>
            <person name="Tran T.H."/>
            <person name="Roberts A.Q."/>
            <person name="Escapa I.F."/>
            <person name="Gao W."/>
            <person name="Conlan S."/>
            <person name="Kong H."/>
            <person name="Segre J.A."/>
            <person name="Kelly M.S."/>
            <person name="Lemon K.P."/>
        </authorList>
    </citation>
    <scope>NUCLEOTIDE SEQUENCE</scope>
    <source>
        <strain evidence="10">KPL2654</strain>
    </source>
</reference>
<dbReference type="InterPro" id="IPR006264">
    <property type="entry name" value="EPSP_synthase"/>
</dbReference>
<feature type="binding site" evidence="8">
    <location>
        <position position="163"/>
    </location>
    <ligand>
        <name>3-phosphoshikimate</name>
        <dbReference type="ChEBI" id="CHEBI:145989"/>
    </ligand>
</feature>
<keyword evidence="6 8" id="KW-0057">Aromatic amino acid biosynthesis</keyword>
<comment type="pathway">
    <text evidence="1 8">Metabolic intermediate biosynthesis; chorismate biosynthesis; chorismate from D-erythrose 4-phosphate and phosphoenolpyruvate: step 6/7.</text>
</comment>
<dbReference type="SUPFAM" id="SSF55205">
    <property type="entry name" value="EPT/RTPC-like"/>
    <property type="match status" value="1"/>
</dbReference>
<feature type="binding site" evidence="8">
    <location>
        <position position="415"/>
    </location>
    <ligand>
        <name>phosphoenolpyruvate</name>
        <dbReference type="ChEBI" id="CHEBI:58702"/>
    </ligand>
</feature>
<dbReference type="PIRSF" id="PIRSF000505">
    <property type="entry name" value="EPSPS"/>
    <property type="match status" value="1"/>
</dbReference>
<keyword evidence="3 8" id="KW-0963">Cytoplasm</keyword>
<dbReference type="PANTHER" id="PTHR21090">
    <property type="entry name" value="AROM/DEHYDROQUINATE SYNTHASE"/>
    <property type="match status" value="1"/>
</dbReference>
<comment type="caution">
    <text evidence="8">Lacks conserved residue(s) required for the propagation of feature annotation.</text>
</comment>
<feature type="binding site" evidence="8">
    <location>
        <position position="162"/>
    </location>
    <ligand>
        <name>3-phosphoshikimate</name>
        <dbReference type="ChEBI" id="CHEBI:145989"/>
    </ligand>
</feature>
<gene>
    <name evidence="8 10" type="primary">aroA</name>
    <name evidence="10" type="ORF">QPX54_10180</name>
</gene>
<feature type="binding site" evidence="8">
    <location>
        <position position="164"/>
    </location>
    <ligand>
        <name>3-phosphoshikimate</name>
        <dbReference type="ChEBI" id="CHEBI:145989"/>
    </ligand>
</feature>
<sequence length="429" mass="44951">MSNFWAAPYATHPVSHVQAIPGSKSLSNRALVLASLADRPSTILRPLHSRDTQLMAQALRAMGVGVTESPEAITVEPAPLQPATIDCGLAGTVMRFLPPLAALADGTVAVDGDEQARARPIGPLLDGLRSLGIAVDGEHLPFRIIGSGIPAGGVVEIDASASSQFVSGLLLSAARYTDGVTVRHVGDSLPSMPHITMTVEMLRAAGVRVDVSENQWRVHPGPIRGGTWEIEPDLSNATPFLAAAAVTGGTVTIPQWPAATTQPGAEIRPILEAMGCEVEFISAEQDSAEHTAAGELRVTGPSDGQLRGINLDMGDIGELTPTVAALAALASTPSKLYGIAHLRGHETDRLAALATEINRVGGDCAERADGLLIRPAQLHGGQWHSYHDHRMATAGAIIGLRVSGIEVENIDTTSKTLPGFAQMWEKMVS</sequence>
<dbReference type="Gene3D" id="3.65.10.10">
    <property type="entry name" value="Enolpyruvate transferase domain"/>
    <property type="match status" value="2"/>
</dbReference>
<evidence type="ECO:0000313" key="10">
    <source>
        <dbReference type="EMBL" id="MDK4326865.1"/>
    </source>
</evidence>
<comment type="subunit">
    <text evidence="8">Monomer.</text>
</comment>
<dbReference type="InterPro" id="IPR001986">
    <property type="entry name" value="Enolpyruvate_Tfrase_dom"/>
</dbReference>
<feature type="binding site" evidence="8">
    <location>
        <position position="29"/>
    </location>
    <ligand>
        <name>3-phosphoshikimate</name>
        <dbReference type="ChEBI" id="CHEBI:145989"/>
    </ligand>
</feature>
<evidence type="ECO:0000256" key="8">
    <source>
        <dbReference type="HAMAP-Rule" id="MF_00210"/>
    </source>
</evidence>
<feature type="active site" description="Proton acceptor" evidence="8">
    <location>
        <position position="318"/>
    </location>
</feature>
<comment type="catalytic activity">
    <reaction evidence="7">
        <text>3-phosphoshikimate + phosphoenolpyruvate = 5-O-(1-carboxyvinyl)-3-phosphoshikimate + phosphate</text>
        <dbReference type="Rhea" id="RHEA:21256"/>
        <dbReference type="ChEBI" id="CHEBI:43474"/>
        <dbReference type="ChEBI" id="CHEBI:57701"/>
        <dbReference type="ChEBI" id="CHEBI:58702"/>
        <dbReference type="ChEBI" id="CHEBI:145989"/>
        <dbReference type="EC" id="2.5.1.19"/>
    </reaction>
    <physiologicalReaction direction="left-to-right" evidence="7">
        <dbReference type="Rhea" id="RHEA:21257"/>
    </physiologicalReaction>
</comment>
<evidence type="ECO:0000256" key="6">
    <source>
        <dbReference type="ARBA" id="ARBA00023141"/>
    </source>
</evidence>
<evidence type="ECO:0000256" key="2">
    <source>
        <dbReference type="ARBA" id="ARBA00009948"/>
    </source>
</evidence>
<dbReference type="EMBL" id="JASNVP010000010">
    <property type="protein sequence ID" value="MDK4326865.1"/>
    <property type="molecule type" value="Genomic_DNA"/>
</dbReference>
<dbReference type="InterPro" id="IPR036968">
    <property type="entry name" value="Enolpyruvate_Tfrase_sf"/>
</dbReference>
<protein>
    <recommendedName>
        <fullName evidence="8">3-phosphoshikimate 1-carboxyvinyltransferase</fullName>
        <ecNumber evidence="8">2.5.1.19</ecNumber>
    </recommendedName>
    <alternativeName>
        <fullName evidence="8">5-enolpyruvylshikimate-3-phosphate synthase</fullName>
        <shortName evidence="8">EPSP synthase</shortName>
        <shortName evidence="8">EPSPS</shortName>
    </alternativeName>
</protein>
<accession>A0AAP4BUV9</accession>
<dbReference type="PROSITE" id="PS00104">
    <property type="entry name" value="EPSP_SYNTHASE_1"/>
    <property type="match status" value="1"/>
</dbReference>
<name>A0AAP4BUV9_9CORY</name>
<feature type="binding site" evidence="8">
    <location>
        <position position="318"/>
    </location>
    <ligand>
        <name>3-phosphoshikimate</name>
        <dbReference type="ChEBI" id="CHEBI:145989"/>
    </ligand>
</feature>
<feature type="binding site" evidence="8">
    <location>
        <position position="345"/>
    </location>
    <ligand>
        <name>3-phosphoshikimate</name>
        <dbReference type="ChEBI" id="CHEBI:145989"/>
    </ligand>
</feature>
<feature type="binding site" evidence="8">
    <location>
        <position position="24"/>
    </location>
    <ligand>
        <name>phosphoenolpyruvate</name>
        <dbReference type="ChEBI" id="CHEBI:58702"/>
    </ligand>
</feature>
<dbReference type="HAMAP" id="MF_00210">
    <property type="entry name" value="EPSP_synth"/>
    <property type="match status" value="1"/>
</dbReference>
<dbReference type="CDD" id="cd01556">
    <property type="entry name" value="EPSP_synthase"/>
    <property type="match status" value="1"/>
</dbReference>
<dbReference type="PROSITE" id="PS00885">
    <property type="entry name" value="EPSP_SYNTHASE_2"/>
    <property type="match status" value="1"/>
</dbReference>
<dbReference type="InterPro" id="IPR013792">
    <property type="entry name" value="RNA3'P_cycl/enolpyr_Trfase_a/b"/>
</dbReference>
<organism evidence="10 11">
    <name type="scientific">Corynebacterium propinquum</name>
    <dbReference type="NCBI Taxonomy" id="43769"/>
    <lineage>
        <taxon>Bacteria</taxon>
        <taxon>Bacillati</taxon>
        <taxon>Actinomycetota</taxon>
        <taxon>Actinomycetes</taxon>
        <taxon>Mycobacteriales</taxon>
        <taxon>Corynebacteriaceae</taxon>
        <taxon>Corynebacterium</taxon>
    </lineage>
</organism>
<dbReference type="Pfam" id="PF00275">
    <property type="entry name" value="EPSP_synthase"/>
    <property type="match status" value="1"/>
</dbReference>
<comment type="subcellular location">
    <subcellularLocation>
        <location evidence="8">Cytoplasm</location>
    </subcellularLocation>
</comment>
<dbReference type="EC" id="2.5.1.19" evidence="8"/>
<feature type="binding site" evidence="8">
    <location>
        <position position="119"/>
    </location>
    <ligand>
        <name>phosphoenolpyruvate</name>
        <dbReference type="ChEBI" id="CHEBI:58702"/>
    </ligand>
</feature>
<dbReference type="GO" id="GO:0009073">
    <property type="term" value="P:aromatic amino acid family biosynthetic process"/>
    <property type="evidence" value="ECO:0007669"/>
    <property type="project" value="UniProtKB-KW"/>
</dbReference>
<dbReference type="GO" id="GO:0005737">
    <property type="term" value="C:cytoplasm"/>
    <property type="evidence" value="ECO:0007669"/>
    <property type="project" value="UniProtKB-SubCell"/>
</dbReference>
<evidence type="ECO:0000256" key="3">
    <source>
        <dbReference type="ARBA" id="ARBA00022490"/>
    </source>
</evidence>
<feature type="domain" description="Enolpyruvate transferase" evidence="9">
    <location>
        <begin position="19"/>
        <end position="422"/>
    </location>
</feature>
<dbReference type="InterPro" id="IPR023193">
    <property type="entry name" value="EPSP_synthase_CS"/>
</dbReference>
<feature type="binding site" evidence="8">
    <location>
        <position position="25"/>
    </location>
    <ligand>
        <name>3-phosphoshikimate</name>
        <dbReference type="ChEBI" id="CHEBI:145989"/>
    </ligand>
</feature>
<dbReference type="GO" id="GO:0009423">
    <property type="term" value="P:chorismate biosynthetic process"/>
    <property type="evidence" value="ECO:0007669"/>
    <property type="project" value="UniProtKB-UniRule"/>
</dbReference>
<evidence type="ECO:0000256" key="4">
    <source>
        <dbReference type="ARBA" id="ARBA00022605"/>
    </source>
</evidence>
<comment type="similarity">
    <text evidence="2 8">Belongs to the EPSP synthase family.</text>
</comment>
<proteinExistence type="inferred from homology"/>
<keyword evidence="4 8" id="KW-0028">Amino-acid biosynthesis</keyword>
<evidence type="ECO:0000256" key="5">
    <source>
        <dbReference type="ARBA" id="ARBA00022679"/>
    </source>
</evidence>
<keyword evidence="5 8" id="KW-0808">Transferase</keyword>
<dbReference type="PANTHER" id="PTHR21090:SF5">
    <property type="entry name" value="PENTAFUNCTIONAL AROM POLYPEPTIDE"/>
    <property type="match status" value="1"/>
</dbReference>
<dbReference type="Proteomes" id="UP001226160">
    <property type="component" value="Unassembled WGS sequence"/>
</dbReference>
<evidence type="ECO:0000313" key="11">
    <source>
        <dbReference type="Proteomes" id="UP001226160"/>
    </source>
</evidence>
<feature type="binding site" evidence="8">
    <location>
        <position position="164"/>
    </location>
    <ligand>
        <name>phosphoenolpyruvate</name>
        <dbReference type="ChEBI" id="CHEBI:58702"/>
    </ligand>
</feature>
<feature type="binding site" evidence="8">
    <location>
        <position position="91"/>
    </location>
    <ligand>
        <name>phosphoenolpyruvate</name>
        <dbReference type="ChEBI" id="CHEBI:58702"/>
    </ligand>
</feature>
<dbReference type="RefSeq" id="WP_284590004.1">
    <property type="nucleotide sequence ID" value="NZ_CP100361.1"/>
</dbReference>
<dbReference type="FunFam" id="3.65.10.10:FF:000010">
    <property type="entry name" value="3-phosphoshikimate 1-carboxyvinyltransferase"/>
    <property type="match status" value="1"/>
</dbReference>
<comment type="function">
    <text evidence="8">Catalyzes the transfer of the enolpyruvyl moiety of phosphoenolpyruvate (PEP) to the 5-hydroxyl of shikimate-3-phosphate (S3P) to produce enolpyruvyl shikimate-3-phosphate and inorganic phosphate.</text>
</comment>
<comment type="caution">
    <text evidence="10">The sequence shown here is derived from an EMBL/GenBank/DDBJ whole genome shotgun (WGS) entry which is preliminary data.</text>
</comment>
<dbReference type="AlphaFoldDB" id="A0AAP4BUV9"/>
<dbReference type="GO" id="GO:0003866">
    <property type="term" value="F:3-phosphoshikimate 1-carboxyvinyltransferase activity"/>
    <property type="evidence" value="ECO:0007669"/>
    <property type="project" value="UniProtKB-UniRule"/>
</dbReference>
<dbReference type="GO" id="GO:0008652">
    <property type="term" value="P:amino acid biosynthetic process"/>
    <property type="evidence" value="ECO:0007669"/>
    <property type="project" value="UniProtKB-KW"/>
</dbReference>
<feature type="binding site" evidence="8">
    <location>
        <position position="390"/>
    </location>
    <ligand>
        <name>phosphoenolpyruvate</name>
        <dbReference type="ChEBI" id="CHEBI:58702"/>
    </ligand>
</feature>
<feature type="binding site" evidence="8">
    <location>
        <position position="191"/>
    </location>
    <ligand>
        <name>3-phosphoshikimate</name>
        <dbReference type="ChEBI" id="CHEBI:145989"/>
    </ligand>
</feature>
<dbReference type="FunFam" id="3.65.10.10:FF:000011">
    <property type="entry name" value="3-phosphoshikimate 1-carboxyvinyltransferase"/>
    <property type="match status" value="1"/>
</dbReference>